<dbReference type="PANTHER" id="PTHR11371">
    <property type="entry name" value="DEOXYRIBONUCLEASE"/>
    <property type="match status" value="1"/>
</dbReference>
<dbReference type="PANTHER" id="PTHR11371:SF31">
    <property type="entry name" value="EXTRACELLULAR NUCLEASE"/>
    <property type="match status" value="1"/>
</dbReference>
<evidence type="ECO:0008006" key="6">
    <source>
        <dbReference type="Google" id="ProtNLM"/>
    </source>
</evidence>
<dbReference type="PRINTS" id="PR00130">
    <property type="entry name" value="DNASEI"/>
</dbReference>
<dbReference type="OrthoDB" id="10061407at2759"/>
<dbReference type="HOGENOM" id="CLU_1639591_0_0_1"/>
<feature type="non-terminal residue" evidence="3">
    <location>
        <position position="1"/>
    </location>
</feature>
<dbReference type="SUPFAM" id="SSF56219">
    <property type="entry name" value="DNase I-like"/>
    <property type="match status" value="1"/>
</dbReference>
<name>R7TL98_CAPTE</name>
<protein>
    <recommendedName>
        <fullName evidence="6">Endonuclease/exonuclease/phosphatase domain-containing protein</fullName>
    </recommendedName>
</protein>
<keyword evidence="2" id="KW-0378">Hydrolase</keyword>
<evidence type="ECO:0000313" key="3">
    <source>
        <dbReference type="EMBL" id="ELT92296.1"/>
    </source>
</evidence>
<dbReference type="EnsemblMetazoa" id="CapteT131541">
    <property type="protein sequence ID" value="CapteP131541"/>
    <property type="gene ID" value="CapteG131541"/>
</dbReference>
<sequence length="162" mass="18523">ILLIQEIRDSSGTSIVDLLDQLNVQENNQYSMTISERLGRTRSKEQYAYLYRHNKVTVDDVYQYPDELDIFERPPYCVKFSTGITDGLHEFFLVGVHTAPDMAETEVDALVEVFEAASLLWGTQTKAVSDHYPVEVNIFATGHRGIVYGTLCRLYSHIKENK</sequence>
<dbReference type="AlphaFoldDB" id="R7TL98"/>
<reference evidence="3 5" key="2">
    <citation type="journal article" date="2013" name="Nature">
        <title>Insights into bilaterian evolution from three spiralian genomes.</title>
        <authorList>
            <person name="Simakov O."/>
            <person name="Marletaz F."/>
            <person name="Cho S.J."/>
            <person name="Edsinger-Gonzales E."/>
            <person name="Havlak P."/>
            <person name="Hellsten U."/>
            <person name="Kuo D.H."/>
            <person name="Larsson T."/>
            <person name="Lv J."/>
            <person name="Arendt D."/>
            <person name="Savage R."/>
            <person name="Osoegawa K."/>
            <person name="de Jong P."/>
            <person name="Grimwood J."/>
            <person name="Chapman J.A."/>
            <person name="Shapiro H."/>
            <person name="Aerts A."/>
            <person name="Otillar R.P."/>
            <person name="Terry A.Y."/>
            <person name="Boore J.L."/>
            <person name="Grigoriev I.V."/>
            <person name="Lindberg D.R."/>
            <person name="Seaver E.C."/>
            <person name="Weisblat D.A."/>
            <person name="Putnam N.H."/>
            <person name="Rokhsar D.S."/>
        </authorList>
    </citation>
    <scope>NUCLEOTIDE SEQUENCE</scope>
    <source>
        <strain evidence="3 5">I ESC-2004</strain>
    </source>
</reference>
<dbReference type="GO" id="GO:0003677">
    <property type="term" value="F:DNA binding"/>
    <property type="evidence" value="ECO:0007669"/>
    <property type="project" value="TreeGrafter"/>
</dbReference>
<dbReference type="GO" id="GO:0004530">
    <property type="term" value="F:deoxyribonuclease I activity"/>
    <property type="evidence" value="ECO:0007669"/>
    <property type="project" value="TreeGrafter"/>
</dbReference>
<dbReference type="EMBL" id="AMQN01013375">
    <property type="status" value="NOT_ANNOTATED_CDS"/>
    <property type="molecule type" value="Genomic_DNA"/>
</dbReference>
<dbReference type="Proteomes" id="UP000014760">
    <property type="component" value="Unassembled WGS sequence"/>
</dbReference>
<evidence type="ECO:0000313" key="4">
    <source>
        <dbReference type="EnsemblMetazoa" id="CapteP131541"/>
    </source>
</evidence>
<dbReference type="GO" id="GO:0006308">
    <property type="term" value="P:DNA catabolic process"/>
    <property type="evidence" value="ECO:0007669"/>
    <property type="project" value="InterPro"/>
</dbReference>
<reference evidence="4" key="3">
    <citation type="submission" date="2015-06" db="UniProtKB">
        <authorList>
            <consortium name="EnsemblMetazoa"/>
        </authorList>
    </citation>
    <scope>IDENTIFICATION</scope>
</reference>
<organism evidence="3">
    <name type="scientific">Capitella teleta</name>
    <name type="common">Polychaete worm</name>
    <dbReference type="NCBI Taxonomy" id="283909"/>
    <lineage>
        <taxon>Eukaryota</taxon>
        <taxon>Metazoa</taxon>
        <taxon>Spiralia</taxon>
        <taxon>Lophotrochozoa</taxon>
        <taxon>Annelida</taxon>
        <taxon>Polychaeta</taxon>
        <taxon>Sedentaria</taxon>
        <taxon>Scolecida</taxon>
        <taxon>Capitellidae</taxon>
        <taxon>Capitella</taxon>
    </lineage>
</organism>
<dbReference type="STRING" id="283909.R7TL98"/>
<evidence type="ECO:0000256" key="2">
    <source>
        <dbReference type="ARBA" id="ARBA00022801"/>
    </source>
</evidence>
<gene>
    <name evidence="3" type="ORF">CAPTEDRAFT_131541</name>
</gene>
<dbReference type="OMA" id="CPILMER"/>
<dbReference type="GO" id="GO:0005634">
    <property type="term" value="C:nucleus"/>
    <property type="evidence" value="ECO:0007669"/>
    <property type="project" value="TreeGrafter"/>
</dbReference>
<proteinExistence type="predicted"/>
<dbReference type="InterPro" id="IPR036691">
    <property type="entry name" value="Endo/exonu/phosph_ase_sf"/>
</dbReference>
<reference evidence="5" key="1">
    <citation type="submission" date="2012-12" db="EMBL/GenBank/DDBJ databases">
        <authorList>
            <person name="Hellsten U."/>
            <person name="Grimwood J."/>
            <person name="Chapman J.A."/>
            <person name="Shapiro H."/>
            <person name="Aerts A."/>
            <person name="Otillar R.P."/>
            <person name="Terry A.Y."/>
            <person name="Boore J.L."/>
            <person name="Simakov O."/>
            <person name="Marletaz F."/>
            <person name="Cho S.-J."/>
            <person name="Edsinger-Gonzales E."/>
            <person name="Havlak P."/>
            <person name="Kuo D.-H."/>
            <person name="Larsson T."/>
            <person name="Lv J."/>
            <person name="Arendt D."/>
            <person name="Savage R."/>
            <person name="Osoegawa K."/>
            <person name="de Jong P."/>
            <person name="Lindberg D.R."/>
            <person name="Seaver E.C."/>
            <person name="Weisblat D.A."/>
            <person name="Putnam N.H."/>
            <person name="Grigoriev I.V."/>
            <person name="Rokhsar D.S."/>
        </authorList>
    </citation>
    <scope>NUCLEOTIDE SEQUENCE</scope>
    <source>
        <strain evidence="5">I ESC-2004</strain>
    </source>
</reference>
<dbReference type="EMBL" id="KB310177">
    <property type="protein sequence ID" value="ELT92296.1"/>
    <property type="molecule type" value="Genomic_DNA"/>
</dbReference>
<keyword evidence="1" id="KW-0540">Nuclease</keyword>
<dbReference type="Gene3D" id="3.60.10.10">
    <property type="entry name" value="Endonuclease/exonuclease/phosphatase"/>
    <property type="match status" value="1"/>
</dbReference>
<keyword evidence="5" id="KW-1185">Reference proteome</keyword>
<evidence type="ECO:0000256" key="1">
    <source>
        <dbReference type="ARBA" id="ARBA00022722"/>
    </source>
</evidence>
<dbReference type="InterPro" id="IPR016202">
    <property type="entry name" value="DNase_I"/>
</dbReference>
<evidence type="ECO:0000313" key="5">
    <source>
        <dbReference type="Proteomes" id="UP000014760"/>
    </source>
</evidence>
<dbReference type="SMART" id="SM00476">
    <property type="entry name" value="DNaseIc"/>
    <property type="match status" value="1"/>
</dbReference>
<accession>R7TL98</accession>